<evidence type="ECO:0000313" key="6">
    <source>
        <dbReference type="Proteomes" id="UP000663860"/>
    </source>
</evidence>
<accession>A0A814D127</accession>
<feature type="compositionally biased region" description="Basic and acidic residues" evidence="3">
    <location>
        <begin position="372"/>
        <end position="382"/>
    </location>
</feature>
<proteinExistence type="predicted"/>
<evidence type="ECO:0000256" key="3">
    <source>
        <dbReference type="SAM" id="MobiDB-lite"/>
    </source>
</evidence>
<dbReference type="PANTHER" id="PTHR16306">
    <property type="entry name" value="TRANSLIN-ASSOCIATED FACTOR X-INTERACTING PROTEIN 1"/>
    <property type="match status" value="1"/>
</dbReference>
<gene>
    <name evidence="5" type="ORF">IZO911_LOCUS14987</name>
</gene>
<dbReference type="SUPFAM" id="SSF47473">
    <property type="entry name" value="EF-hand"/>
    <property type="match status" value="1"/>
</dbReference>
<dbReference type="InterPro" id="IPR032755">
    <property type="entry name" value="TSNAXIP1_N"/>
</dbReference>
<dbReference type="PANTHER" id="PTHR16306:SF0">
    <property type="entry name" value="TRANSLIN-ASSOCIATED FACTOR X-INTERACTING PROTEIN 1"/>
    <property type="match status" value="1"/>
</dbReference>
<name>A0A814D127_9BILA</name>
<dbReference type="InterPro" id="IPR011992">
    <property type="entry name" value="EF-hand-dom_pair"/>
</dbReference>
<dbReference type="Proteomes" id="UP000663860">
    <property type="component" value="Unassembled WGS sequence"/>
</dbReference>
<protein>
    <recommendedName>
        <fullName evidence="4">Translin-associated factor X-interacting protein 1 N-terminal domain-containing protein</fullName>
    </recommendedName>
</protein>
<feature type="region of interest" description="Disordered" evidence="3">
    <location>
        <begin position="426"/>
        <end position="463"/>
    </location>
</feature>
<sequence length="780" mass="89867">MELTPYSPTDYSVTTTDANGQRLPPIRSRTDEAPEYRIHNTRYTLPPSNLARDVSDQQIGDIDSWPANASGGSGAFRSLVLTNQGRLVPVGTNLKGKLDTTHKPRFLAALEEYLYSELKTLGVEDSVANDSRLQVFREIFSTVIDDFKTYKPLLSAIKNEYEMMLTHLNNKINELEPLRQQLVLLSDQCDKKLMQYRKEERADMSLLKEEKKRLQQTIRHITNQNQNLEANIKRLQQEVSHQYELYRKELDSRKLLINDANDLRAQQEQRNEIKEGLDDQGMKKEDTIMMKISLKQARKDLDKALAKITYMEANYNDVVPRRDFVELEVKSNEFVEQIKALQEMIDNQTRELEQMRTQNENLKEDIQNIQREKEELSSKNEGSHGGMTPRPAWHLAGEVIDGGVERWQSITANKTSQEKLVSLLNEFTGGGNEDNQSQNGPVPDQLSPRGEGEQVPFHLRSSKSVKNRRLTRRDVAVLIQEIWTERRISNNQDGRTKTLSEFVYEYFRNRYGNHNTAIEMGYSLDYACKRFKHNENCQLFYQILCGEADEDIYHNTKNLIEQLGERVIKESETHPNGSVTMEQFDTMLKSFLPDKSANDIAELVTAAEKEQPNEEQIALAKLFSVSETHPNGSVTMEQFDTMLKSFLPEKSANDIAELVTAAEKEQPNEEQIALAKLFSVDDEDNYGDFIRILKRQLNEDKQSYIHDVQEKIENSNSVNAKDMEQAIRAVNPHIRNTELVHIVQWIFEAKDGSQTPSMNTHDVLQRLQNGVFYRQHTLSS</sequence>
<feature type="compositionally biased region" description="Polar residues" evidence="3">
    <location>
        <begin position="1"/>
        <end position="19"/>
    </location>
</feature>
<reference evidence="5" key="1">
    <citation type="submission" date="2021-02" db="EMBL/GenBank/DDBJ databases">
        <authorList>
            <person name="Nowell W R."/>
        </authorList>
    </citation>
    <scope>NUCLEOTIDE SEQUENCE</scope>
</reference>
<organism evidence="5 6">
    <name type="scientific">Adineta steineri</name>
    <dbReference type="NCBI Taxonomy" id="433720"/>
    <lineage>
        <taxon>Eukaryota</taxon>
        <taxon>Metazoa</taxon>
        <taxon>Spiralia</taxon>
        <taxon>Gnathifera</taxon>
        <taxon>Rotifera</taxon>
        <taxon>Eurotatoria</taxon>
        <taxon>Bdelloidea</taxon>
        <taxon>Adinetida</taxon>
        <taxon>Adinetidae</taxon>
        <taxon>Adineta</taxon>
    </lineage>
</organism>
<evidence type="ECO:0000256" key="2">
    <source>
        <dbReference type="SAM" id="Coils"/>
    </source>
</evidence>
<comment type="caution">
    <text evidence="5">The sequence shown here is derived from an EMBL/GenBank/DDBJ whole genome shotgun (WGS) entry which is preliminary data.</text>
</comment>
<feature type="region of interest" description="Disordered" evidence="3">
    <location>
        <begin position="372"/>
        <end position="392"/>
    </location>
</feature>
<feature type="region of interest" description="Disordered" evidence="3">
    <location>
        <begin position="1"/>
        <end position="27"/>
    </location>
</feature>
<dbReference type="EMBL" id="CAJNOE010000127">
    <property type="protein sequence ID" value="CAF0950784.1"/>
    <property type="molecule type" value="Genomic_DNA"/>
</dbReference>
<keyword evidence="1 2" id="KW-0175">Coiled coil</keyword>
<feature type="coiled-coil region" evidence="2">
    <location>
        <begin position="197"/>
        <end position="245"/>
    </location>
</feature>
<dbReference type="Gene3D" id="1.10.238.10">
    <property type="entry name" value="EF-hand"/>
    <property type="match status" value="1"/>
</dbReference>
<dbReference type="AlphaFoldDB" id="A0A814D127"/>
<evidence type="ECO:0000313" key="5">
    <source>
        <dbReference type="EMBL" id="CAF0950784.1"/>
    </source>
</evidence>
<feature type="domain" description="Translin-associated factor X-interacting protein 1 N-terminal" evidence="4">
    <location>
        <begin position="111"/>
        <end position="220"/>
    </location>
</feature>
<dbReference type="Pfam" id="PF15739">
    <property type="entry name" value="TSNAXIP1_N"/>
    <property type="match status" value="1"/>
</dbReference>
<dbReference type="GO" id="GO:0005737">
    <property type="term" value="C:cytoplasm"/>
    <property type="evidence" value="ECO:0007669"/>
    <property type="project" value="TreeGrafter"/>
</dbReference>
<evidence type="ECO:0000259" key="4">
    <source>
        <dbReference type="Pfam" id="PF15739"/>
    </source>
</evidence>
<evidence type="ECO:0000256" key="1">
    <source>
        <dbReference type="ARBA" id="ARBA00023054"/>
    </source>
</evidence>